<sequence>MTKHMDYTISPYPIVIIDPKVDASRLKLKTIRVGQVGHLPGRTLFRSEVVFEQWAIVYIVSGSGTYMENGGKMQQVREGSLFFFRPGFTYNFGPAPGGSWDEYYINFSGTRIAEWLESGLIAGGIVFQAEGVKGLQEVFEAVLGQMEGGAPEDADRAALGLERMLLECSFIIEEKNRPSQVDPMPQIREDLNFCVYGTMDLHQIAAKHHISMSTLRRLVRRSSGYPLQEYIHRLKMAEAKHLLLNTSLQVKEISGLLHYSDPFYFSRLFKKYMGISPLLCRNNI</sequence>
<dbReference type="InterPro" id="IPR009057">
    <property type="entry name" value="Homeodomain-like_sf"/>
</dbReference>
<keyword evidence="6" id="KW-1185">Reference proteome</keyword>
<dbReference type="EMBL" id="JABWCS010000219">
    <property type="protein sequence ID" value="NUU63475.1"/>
    <property type="molecule type" value="Genomic_DNA"/>
</dbReference>
<dbReference type="GO" id="GO:0003700">
    <property type="term" value="F:DNA-binding transcription factor activity"/>
    <property type="evidence" value="ECO:0007669"/>
    <property type="project" value="InterPro"/>
</dbReference>
<keyword evidence="2" id="KW-0238">DNA-binding</keyword>
<dbReference type="PROSITE" id="PS01124">
    <property type="entry name" value="HTH_ARAC_FAMILY_2"/>
    <property type="match status" value="1"/>
</dbReference>
<dbReference type="Pfam" id="PF12833">
    <property type="entry name" value="HTH_18"/>
    <property type="match status" value="1"/>
</dbReference>
<dbReference type="SUPFAM" id="SSF51215">
    <property type="entry name" value="Regulatory protein AraC"/>
    <property type="match status" value="1"/>
</dbReference>
<evidence type="ECO:0000256" key="3">
    <source>
        <dbReference type="ARBA" id="ARBA00023163"/>
    </source>
</evidence>
<dbReference type="PANTHER" id="PTHR43280:SF2">
    <property type="entry name" value="HTH-TYPE TRANSCRIPTIONAL REGULATOR EXSA"/>
    <property type="match status" value="1"/>
</dbReference>
<dbReference type="GO" id="GO:0043565">
    <property type="term" value="F:sequence-specific DNA binding"/>
    <property type="evidence" value="ECO:0007669"/>
    <property type="project" value="InterPro"/>
</dbReference>
<dbReference type="SUPFAM" id="SSF46689">
    <property type="entry name" value="Homeodomain-like"/>
    <property type="match status" value="1"/>
</dbReference>
<dbReference type="AlphaFoldDB" id="A0A850ERC1"/>
<proteinExistence type="predicted"/>
<dbReference type="InterPro" id="IPR037923">
    <property type="entry name" value="HTH-like"/>
</dbReference>
<keyword evidence="1" id="KW-0805">Transcription regulation</keyword>
<dbReference type="Gene3D" id="1.10.10.60">
    <property type="entry name" value="Homeodomain-like"/>
    <property type="match status" value="2"/>
</dbReference>
<dbReference type="SMART" id="SM00342">
    <property type="entry name" value="HTH_ARAC"/>
    <property type="match status" value="1"/>
</dbReference>
<evidence type="ECO:0000256" key="1">
    <source>
        <dbReference type="ARBA" id="ARBA00023015"/>
    </source>
</evidence>
<accession>A0A850ERC1</accession>
<keyword evidence="3" id="KW-0804">Transcription</keyword>
<organism evidence="5 6">
    <name type="scientific">Paenibacillus agri</name>
    <dbReference type="NCBI Taxonomy" id="2744309"/>
    <lineage>
        <taxon>Bacteria</taxon>
        <taxon>Bacillati</taxon>
        <taxon>Bacillota</taxon>
        <taxon>Bacilli</taxon>
        <taxon>Bacillales</taxon>
        <taxon>Paenibacillaceae</taxon>
        <taxon>Paenibacillus</taxon>
    </lineage>
</organism>
<evidence type="ECO:0000313" key="5">
    <source>
        <dbReference type="EMBL" id="NUU63475.1"/>
    </source>
</evidence>
<name>A0A850ERC1_9BACL</name>
<evidence type="ECO:0000259" key="4">
    <source>
        <dbReference type="PROSITE" id="PS01124"/>
    </source>
</evidence>
<dbReference type="Proteomes" id="UP000564806">
    <property type="component" value="Unassembled WGS sequence"/>
</dbReference>
<evidence type="ECO:0000313" key="6">
    <source>
        <dbReference type="Proteomes" id="UP000564806"/>
    </source>
</evidence>
<feature type="domain" description="HTH araC/xylS-type" evidence="4">
    <location>
        <begin position="185"/>
        <end position="283"/>
    </location>
</feature>
<gene>
    <name evidence="5" type="ORF">HPT30_24245</name>
</gene>
<dbReference type="Gene3D" id="2.60.120.280">
    <property type="entry name" value="Regulatory protein AraC"/>
    <property type="match status" value="1"/>
</dbReference>
<dbReference type="InterPro" id="IPR018060">
    <property type="entry name" value="HTH_AraC"/>
</dbReference>
<evidence type="ECO:0000256" key="2">
    <source>
        <dbReference type="ARBA" id="ARBA00023125"/>
    </source>
</evidence>
<dbReference type="Pfam" id="PF02311">
    <property type="entry name" value="AraC_binding"/>
    <property type="match status" value="1"/>
</dbReference>
<dbReference type="PANTHER" id="PTHR43280">
    <property type="entry name" value="ARAC-FAMILY TRANSCRIPTIONAL REGULATOR"/>
    <property type="match status" value="1"/>
</dbReference>
<comment type="caution">
    <text evidence="5">The sequence shown here is derived from an EMBL/GenBank/DDBJ whole genome shotgun (WGS) entry which is preliminary data.</text>
</comment>
<protein>
    <submittedName>
        <fullName evidence="5">AraC family transcriptional regulator</fullName>
    </submittedName>
</protein>
<dbReference type="RefSeq" id="WP_175373880.1">
    <property type="nucleotide sequence ID" value="NZ_JABWCS010000219.1"/>
</dbReference>
<dbReference type="InterPro" id="IPR003313">
    <property type="entry name" value="AraC-bd"/>
</dbReference>
<reference evidence="5" key="1">
    <citation type="submission" date="2020-06" db="EMBL/GenBank/DDBJ databases">
        <title>Paenibacillus sp. nov., isolated from soil.</title>
        <authorList>
            <person name="Seo Y.L."/>
        </authorList>
    </citation>
    <scope>NUCLEOTIDE SEQUENCE [LARGE SCALE GENOMIC DNA]</scope>
    <source>
        <strain evidence="5">JW14</strain>
    </source>
</reference>